<name>I2G6K9_USTHO</name>
<dbReference type="HOGENOM" id="CLU_316442_0_0_1"/>
<evidence type="ECO:0000256" key="1">
    <source>
        <dbReference type="SAM" id="MobiDB-lite"/>
    </source>
</evidence>
<feature type="compositionally biased region" description="Basic residues" evidence="1">
    <location>
        <begin position="897"/>
        <end position="906"/>
    </location>
</feature>
<keyword evidence="3" id="KW-1185">Reference proteome</keyword>
<feature type="compositionally biased region" description="Polar residues" evidence="1">
    <location>
        <begin position="565"/>
        <end position="587"/>
    </location>
</feature>
<dbReference type="AlphaFoldDB" id="I2G6K9"/>
<dbReference type="EMBL" id="CAGI01000195">
    <property type="protein sequence ID" value="CCF54802.1"/>
    <property type="molecule type" value="Genomic_DNA"/>
</dbReference>
<feature type="compositionally biased region" description="Basic and acidic residues" evidence="1">
    <location>
        <begin position="252"/>
        <end position="284"/>
    </location>
</feature>
<feature type="compositionally biased region" description="Polar residues" evidence="1">
    <location>
        <begin position="144"/>
        <end position="184"/>
    </location>
</feature>
<feature type="region of interest" description="Disordered" evidence="1">
    <location>
        <begin position="1"/>
        <end position="20"/>
    </location>
</feature>
<organism evidence="2 3">
    <name type="scientific">Ustilago hordei</name>
    <name type="common">Barley covered smut fungus</name>
    <dbReference type="NCBI Taxonomy" id="120017"/>
    <lineage>
        <taxon>Eukaryota</taxon>
        <taxon>Fungi</taxon>
        <taxon>Dikarya</taxon>
        <taxon>Basidiomycota</taxon>
        <taxon>Ustilaginomycotina</taxon>
        <taxon>Ustilaginomycetes</taxon>
        <taxon>Ustilaginales</taxon>
        <taxon>Ustilaginaceae</taxon>
        <taxon>Ustilago</taxon>
    </lineage>
</organism>
<dbReference type="Proteomes" id="UP000006174">
    <property type="component" value="Unassembled WGS sequence"/>
</dbReference>
<feature type="compositionally biased region" description="Basic and acidic residues" evidence="1">
    <location>
        <begin position="417"/>
        <end position="429"/>
    </location>
</feature>
<gene>
    <name evidence="2" type="ORF">UHOR_01591</name>
</gene>
<dbReference type="eggNOG" id="ENOG502SEBN">
    <property type="taxonomic scope" value="Eukaryota"/>
</dbReference>
<feature type="region of interest" description="Disordered" evidence="1">
    <location>
        <begin position="837"/>
        <end position="915"/>
    </location>
</feature>
<proteinExistence type="predicted"/>
<feature type="region of interest" description="Disordered" evidence="1">
    <location>
        <begin position="114"/>
        <end position="193"/>
    </location>
</feature>
<dbReference type="OMA" id="RACRNRK"/>
<sequence>MHASNSAEHERTYDANSAATQSPGITDELFRRFMNYERAKLSKGSSPTTTFADLDIPATMMNSRSSYSSSRGDEPNHVQFSIRRPIRGMPRRSFHASLPAAVVEAAPPALTQSTVNHEAASPDPAGQFGPSASNIAASGGADTIPQNLSQDFQRLSVSPQRVPPSTQESVAAAQNTVDSSSHPNSDAHFQFPTLPPKLTDDGFHYRQRAAQFILLCSREATPDRLTKLNRLSLPLVPRSSNASQGRRGAGARKLDDIDRSTMHDDDESIHSHHDPHNASDDDSEHLDFDACRTAHLGNKKKRKSSRFSGQGLTTTIVDRSLPEDGDTSHGNKIVDRALVDRTNTASQSTVDREDQRNGDLLAYAKLELATFRYPESARLPPRQSRGEYQMQRLRQRVRTRVASVLLQRRYAQMEAERKARQEEEARREAQLAQSKVEADSQQAASPEKKPPPKRAMKAGKRAQAIRGGNSASKPLTIAEIRARATAAAGGGAQNGSRESKTKGSPSPPRRGSDTADVVKQETRNDAPEPEQTTTRRDSTPRSTVSPVPGTISRQQGPQPNGHAIQPSQSQQDATPTTTEPKVTLPTSTFDFRMSSAVTLRLRELRSQLDAATRNLSDTAKAGDTHAVAQALSETVAAPPAAPVRPFDPNLPWGPDNIPPTPSRGPSWDLPDNAPPWVRPLLNYQYHLEQQEKQAAGGSRPSGKTAGQLPLPPPPVVSHARSGSSTPGRALHTASPVPPPSNTKVPPATRTKAKTSNGRRPATRKSTPHTDSTHKNGSGCKHGHPHTHSSGLGSALFTPDDWICLFCEYELYYGEPPLMFRACRNRKKLVEKKSKAKSKAQAALSKKGSTKVNGANGSGGVGEGGCGHHHHHNDHDHHHHEDESCCHDHGSVTSDDRHHHHHAHHHGGNGEGGERERCDCGNSIHSSDFDDH</sequence>
<reference evidence="2 3" key="1">
    <citation type="journal article" date="2012" name="Plant Cell">
        <title>Genome comparison of barley and maize smut fungi reveals targeted loss of RNA silencing components and species-specific presence of transposable elements.</title>
        <authorList>
            <person name="Laurie J.D."/>
            <person name="Ali S."/>
            <person name="Linning R."/>
            <person name="Mannhaupt G."/>
            <person name="Wong P."/>
            <person name="Gueldener U."/>
            <person name="Muensterkoetter M."/>
            <person name="Moore R."/>
            <person name="Kahmann R."/>
            <person name="Bakkeren G."/>
            <person name="Schirawski J."/>
        </authorList>
    </citation>
    <scope>NUCLEOTIDE SEQUENCE [LARGE SCALE GENOMIC DNA]</scope>
    <source>
        <strain evidence="3">Uh4875-4</strain>
    </source>
</reference>
<feature type="compositionally biased region" description="Low complexity" evidence="1">
    <location>
        <begin position="476"/>
        <end position="487"/>
    </location>
</feature>
<feature type="region of interest" description="Disordered" evidence="1">
    <location>
        <begin position="236"/>
        <end position="284"/>
    </location>
</feature>
<comment type="caution">
    <text evidence="2">The sequence shown here is derived from an EMBL/GenBank/DDBJ whole genome shotgun (WGS) entry which is preliminary data.</text>
</comment>
<feature type="region of interest" description="Disordered" evidence="1">
    <location>
        <begin position="690"/>
        <end position="789"/>
    </location>
</feature>
<feature type="compositionally biased region" description="Basic residues" evidence="1">
    <location>
        <begin position="451"/>
        <end position="460"/>
    </location>
</feature>
<feature type="compositionally biased region" description="Basic and acidic residues" evidence="1">
    <location>
        <begin position="510"/>
        <end position="526"/>
    </location>
</feature>
<feature type="compositionally biased region" description="Low complexity" evidence="1">
    <location>
        <begin position="838"/>
        <end position="854"/>
    </location>
</feature>
<feature type="compositionally biased region" description="Basic and acidic residues" evidence="1">
    <location>
        <begin position="872"/>
        <end position="896"/>
    </location>
</feature>
<feature type="region of interest" description="Disordered" evidence="1">
    <location>
        <begin position="417"/>
        <end position="587"/>
    </location>
</feature>
<evidence type="ECO:0000313" key="3">
    <source>
        <dbReference type="Proteomes" id="UP000006174"/>
    </source>
</evidence>
<feature type="region of interest" description="Disordered" evidence="1">
    <location>
        <begin position="636"/>
        <end position="673"/>
    </location>
</feature>
<accession>I2G6K9</accession>
<evidence type="ECO:0000313" key="2">
    <source>
        <dbReference type="EMBL" id="CCF54802.1"/>
    </source>
</evidence>
<feature type="compositionally biased region" description="Gly residues" evidence="1">
    <location>
        <begin position="855"/>
        <end position="864"/>
    </location>
</feature>
<protein>
    <submittedName>
        <fullName evidence="2">Uncharacterized protein</fullName>
    </submittedName>
</protein>